<evidence type="ECO:0000313" key="1">
    <source>
        <dbReference type="EMBL" id="MBN7827933.1"/>
    </source>
</evidence>
<reference evidence="1" key="1">
    <citation type="submission" date="2021-03" db="EMBL/GenBank/DDBJ databases">
        <title>novel species isolated from a fishpond in China.</title>
        <authorList>
            <person name="Lu H."/>
            <person name="Cai Z."/>
        </authorList>
    </citation>
    <scope>NUCLEOTIDE SEQUENCE</scope>
    <source>
        <strain evidence="1">JCM 30855</strain>
    </source>
</reference>
<dbReference type="EMBL" id="JAFKCV010000180">
    <property type="protein sequence ID" value="MBN7827933.1"/>
    <property type="molecule type" value="Genomic_DNA"/>
</dbReference>
<accession>A0A939DSL5</accession>
<gene>
    <name evidence="1" type="ORF">J0A66_22125</name>
</gene>
<organism evidence="1 2">
    <name type="scientific">Bowmanella dokdonensis</name>
    <dbReference type="NCBI Taxonomy" id="751969"/>
    <lineage>
        <taxon>Bacteria</taxon>
        <taxon>Pseudomonadati</taxon>
        <taxon>Pseudomonadota</taxon>
        <taxon>Gammaproteobacteria</taxon>
        <taxon>Alteromonadales</taxon>
        <taxon>Alteromonadaceae</taxon>
        <taxon>Bowmanella</taxon>
    </lineage>
</organism>
<feature type="non-terminal residue" evidence="1">
    <location>
        <position position="1"/>
    </location>
</feature>
<keyword evidence="2" id="KW-1185">Reference proteome</keyword>
<protein>
    <submittedName>
        <fullName evidence="1">Fluoroquinolone resistance protein</fullName>
    </submittedName>
</protein>
<dbReference type="Proteomes" id="UP000664654">
    <property type="component" value="Unassembled WGS sequence"/>
</dbReference>
<name>A0A939DSL5_9ALTE</name>
<proteinExistence type="predicted"/>
<dbReference type="SUPFAM" id="SSF141571">
    <property type="entry name" value="Pentapeptide repeat-like"/>
    <property type="match status" value="1"/>
</dbReference>
<dbReference type="AlphaFoldDB" id="A0A939DSL5"/>
<sequence length="48" mass="5367">EFSVIGCNLSHSELDGLDPRRVDLTGVQICAWQQEQLLEQLGLIVMPD</sequence>
<evidence type="ECO:0000313" key="2">
    <source>
        <dbReference type="Proteomes" id="UP000664654"/>
    </source>
</evidence>
<comment type="caution">
    <text evidence="1">The sequence shown here is derived from an EMBL/GenBank/DDBJ whole genome shotgun (WGS) entry which is preliminary data.</text>
</comment>